<dbReference type="STRING" id="157652.A0A371EQ90"/>
<comment type="caution">
    <text evidence="1">The sequence shown here is derived from an EMBL/GenBank/DDBJ whole genome shotgun (WGS) entry which is preliminary data.</text>
</comment>
<evidence type="ECO:0000313" key="2">
    <source>
        <dbReference type="Proteomes" id="UP000257109"/>
    </source>
</evidence>
<proteinExistence type="predicted"/>
<dbReference type="AlphaFoldDB" id="A0A371EQ90"/>
<accession>A0A371EQ90</accession>
<dbReference type="EMBL" id="QJKJ01012634">
    <property type="protein sequence ID" value="RDX68225.1"/>
    <property type="molecule type" value="Genomic_DNA"/>
</dbReference>
<protein>
    <submittedName>
        <fullName evidence="1">ABC transporter C family member 10</fullName>
    </submittedName>
</protein>
<dbReference type="OrthoDB" id="6500128at2759"/>
<sequence>MDCTMVLSISDGKLLIDNPFISLNKPFSDQFTTLFPFFLYRYQTILSYYDEPMSLMKKEGLLFKQLVKEYWSHFQSAESH</sequence>
<keyword evidence="2" id="KW-1185">Reference proteome</keyword>
<organism evidence="1 2">
    <name type="scientific">Mucuna pruriens</name>
    <name type="common">Velvet bean</name>
    <name type="synonym">Dolichos pruriens</name>
    <dbReference type="NCBI Taxonomy" id="157652"/>
    <lineage>
        <taxon>Eukaryota</taxon>
        <taxon>Viridiplantae</taxon>
        <taxon>Streptophyta</taxon>
        <taxon>Embryophyta</taxon>
        <taxon>Tracheophyta</taxon>
        <taxon>Spermatophyta</taxon>
        <taxon>Magnoliopsida</taxon>
        <taxon>eudicotyledons</taxon>
        <taxon>Gunneridae</taxon>
        <taxon>Pentapetalae</taxon>
        <taxon>rosids</taxon>
        <taxon>fabids</taxon>
        <taxon>Fabales</taxon>
        <taxon>Fabaceae</taxon>
        <taxon>Papilionoideae</taxon>
        <taxon>50 kb inversion clade</taxon>
        <taxon>NPAAA clade</taxon>
        <taxon>indigoferoid/millettioid clade</taxon>
        <taxon>Phaseoleae</taxon>
        <taxon>Mucuna</taxon>
    </lineage>
</organism>
<gene>
    <name evidence="1" type="primary">ABCC10</name>
    <name evidence="1" type="ORF">CR513_52806</name>
</gene>
<feature type="non-terminal residue" evidence="1">
    <location>
        <position position="80"/>
    </location>
</feature>
<dbReference type="Proteomes" id="UP000257109">
    <property type="component" value="Unassembled WGS sequence"/>
</dbReference>
<name>A0A371EQ90_MUCPR</name>
<reference evidence="1" key="1">
    <citation type="submission" date="2018-05" db="EMBL/GenBank/DDBJ databases">
        <title>Draft genome of Mucuna pruriens seed.</title>
        <authorList>
            <person name="Nnadi N.E."/>
            <person name="Vos R."/>
            <person name="Hasami M.H."/>
            <person name="Devisetty U.K."/>
            <person name="Aguiy J.C."/>
        </authorList>
    </citation>
    <scope>NUCLEOTIDE SEQUENCE [LARGE SCALE GENOMIC DNA]</scope>
    <source>
        <strain evidence="1">JCA_2017</strain>
    </source>
</reference>
<evidence type="ECO:0000313" key="1">
    <source>
        <dbReference type="EMBL" id="RDX68225.1"/>
    </source>
</evidence>